<dbReference type="EMBL" id="FMZX01000019">
    <property type="protein sequence ID" value="SDE13176.1"/>
    <property type="molecule type" value="Genomic_DNA"/>
</dbReference>
<reference evidence="1 2" key="1">
    <citation type="submission" date="2016-10" db="EMBL/GenBank/DDBJ databases">
        <authorList>
            <person name="de Groot N.N."/>
        </authorList>
    </citation>
    <scope>NUCLEOTIDE SEQUENCE [LARGE SCALE GENOMIC DNA]</scope>
    <source>
        <strain evidence="1 2">CPCC 100156</strain>
    </source>
</reference>
<evidence type="ECO:0000313" key="2">
    <source>
        <dbReference type="Proteomes" id="UP000198925"/>
    </source>
</evidence>
<organism evidence="1 2">
    <name type="scientific">Belnapia rosea</name>
    <dbReference type="NCBI Taxonomy" id="938405"/>
    <lineage>
        <taxon>Bacteria</taxon>
        <taxon>Pseudomonadati</taxon>
        <taxon>Pseudomonadota</taxon>
        <taxon>Alphaproteobacteria</taxon>
        <taxon>Acetobacterales</taxon>
        <taxon>Roseomonadaceae</taxon>
        <taxon>Belnapia</taxon>
    </lineage>
</organism>
<dbReference type="GO" id="GO:0000271">
    <property type="term" value="P:polysaccharide biosynthetic process"/>
    <property type="evidence" value="ECO:0007669"/>
    <property type="project" value="InterPro"/>
</dbReference>
<accession>A0A1G7AH16</accession>
<dbReference type="Pfam" id="PF05159">
    <property type="entry name" value="Capsule_synth"/>
    <property type="match status" value="1"/>
</dbReference>
<evidence type="ECO:0000313" key="1">
    <source>
        <dbReference type="EMBL" id="SDE13176.1"/>
    </source>
</evidence>
<dbReference type="Proteomes" id="UP000198925">
    <property type="component" value="Unassembled WGS sequence"/>
</dbReference>
<dbReference type="AlphaFoldDB" id="A0A1G7AH16"/>
<gene>
    <name evidence="1" type="ORF">SAMN04487779_101967</name>
</gene>
<dbReference type="CDD" id="cd16439">
    <property type="entry name" value="beta_Kdo_transferase_KpsC_2"/>
    <property type="match status" value="1"/>
</dbReference>
<sequence>MEGLEAAAIPHLAAFFPEGVPEGEALRLAEGPWAAPAFGPRHRVVGLLAAMGEDPVAAALAGPLSAEAVARAAALQPLWPEPLDPRLLAATRWADPLRNQPASAEEGLALLALWRREAEANRGIAVCLGMAGWKQAAIAAAFAHEGTAAAFARDEDEALTLAAAARDRGEADGIAVWATRASPGLAARCAAAGLPLVWVEDGFLRSVGLGVDFIPSASLAVDGLVPHYDAGRPSALERILAEADFTPALLARAAALREAIVARGLTKYNLRRAAAPLPATPGRRRILVVGQVEDDASIRLGAGRVRTNLGLLEAVRRAEPEAFIVFRPHPDVETGYRRGYVPRRAALRLADAVAAGGDIGTLFAQVDALHGITSLAGFEALLRGLEVTVWGRPFYAGWGLTHDREPPPRRGRRLALDALVAGALILYPRYLDPVTQLPCTPELLLERLSDPAAWPRLPAGRRAFLPWWRQQGWWLKQARRFGLWQR</sequence>
<dbReference type="RefSeq" id="WP_090664707.1">
    <property type="nucleotide sequence ID" value="NZ_FMZX01000019.1"/>
</dbReference>
<protein>
    <submittedName>
        <fullName evidence="1">Capsular polysaccharide export protein</fullName>
    </submittedName>
</protein>
<proteinExistence type="predicted"/>
<keyword evidence="2" id="KW-1185">Reference proteome</keyword>
<dbReference type="GO" id="GO:0015774">
    <property type="term" value="P:polysaccharide transport"/>
    <property type="evidence" value="ECO:0007669"/>
    <property type="project" value="InterPro"/>
</dbReference>
<name>A0A1G7AH16_9PROT</name>
<dbReference type="STRING" id="938405.SAMN02927895_03555"/>
<dbReference type="InterPro" id="IPR007833">
    <property type="entry name" value="Capsule_polysaccharide_synth"/>
</dbReference>